<accession>A0A0M7A951</accession>
<dbReference type="EMBL" id="CXWD01000009">
    <property type="protein sequence ID" value="CTQ70750.1"/>
    <property type="molecule type" value="Genomic_DNA"/>
</dbReference>
<proteinExistence type="predicted"/>
<dbReference type="PROSITE" id="PS50977">
    <property type="entry name" value="HTH_TETR_2"/>
    <property type="match status" value="1"/>
</dbReference>
<keyword evidence="7" id="KW-1185">Reference proteome</keyword>
<evidence type="ECO:0000259" key="5">
    <source>
        <dbReference type="PROSITE" id="PS50977"/>
    </source>
</evidence>
<evidence type="ECO:0000256" key="3">
    <source>
        <dbReference type="ARBA" id="ARBA00023163"/>
    </source>
</evidence>
<dbReference type="InterPro" id="IPR036271">
    <property type="entry name" value="Tet_transcr_reg_TetR-rel_C_sf"/>
</dbReference>
<keyword evidence="2 4" id="KW-0238">DNA-binding</keyword>
<dbReference type="PANTHER" id="PTHR47506">
    <property type="entry name" value="TRANSCRIPTIONAL REGULATORY PROTEIN"/>
    <property type="match status" value="1"/>
</dbReference>
<dbReference type="GO" id="GO:0003677">
    <property type="term" value="F:DNA binding"/>
    <property type="evidence" value="ECO:0007669"/>
    <property type="project" value="UniProtKB-UniRule"/>
</dbReference>
<organism evidence="6 7">
    <name type="scientific">Roseibium alexandrii</name>
    <dbReference type="NCBI Taxonomy" id="388408"/>
    <lineage>
        <taxon>Bacteria</taxon>
        <taxon>Pseudomonadati</taxon>
        <taxon>Pseudomonadota</taxon>
        <taxon>Alphaproteobacteria</taxon>
        <taxon>Hyphomicrobiales</taxon>
        <taxon>Stappiaceae</taxon>
        <taxon>Roseibium</taxon>
    </lineage>
</organism>
<evidence type="ECO:0000313" key="6">
    <source>
        <dbReference type="EMBL" id="CTQ70750.1"/>
    </source>
</evidence>
<sequence length="181" mass="19573">MDAFVDVFWTKGYGGTSVDDLQSAAGIKRGSFYASFGSKDDVFQTVMDRYWKSVTEPGLSNLEPAATAVDGVASFLRHVGRFMSENPFRGCLLLSSAGTSTSKIDTSEAVSERMAQLESRLTQRLHTDPDLSLDRARNLAAYVLTVLLGLNAMARMGHDGSSIQSAAEYAAQSLYALSQQP</sequence>
<evidence type="ECO:0000256" key="2">
    <source>
        <dbReference type="ARBA" id="ARBA00023125"/>
    </source>
</evidence>
<feature type="domain" description="HTH tetR-type" evidence="5">
    <location>
        <begin position="1"/>
        <end position="54"/>
    </location>
</feature>
<dbReference type="InterPro" id="IPR009057">
    <property type="entry name" value="Homeodomain-like_sf"/>
</dbReference>
<evidence type="ECO:0000313" key="7">
    <source>
        <dbReference type="Proteomes" id="UP000053235"/>
    </source>
</evidence>
<feature type="DNA-binding region" description="H-T-H motif" evidence="4">
    <location>
        <begin position="17"/>
        <end position="36"/>
    </location>
</feature>
<dbReference type="AlphaFoldDB" id="A0A0M7A951"/>
<reference evidence="7" key="1">
    <citation type="submission" date="2015-07" db="EMBL/GenBank/DDBJ databases">
        <authorList>
            <person name="Rodrigo-Torres Lidia"/>
            <person name="Arahal R.David."/>
        </authorList>
    </citation>
    <scope>NUCLEOTIDE SEQUENCE [LARGE SCALE GENOMIC DNA]</scope>
    <source>
        <strain evidence="7">CECT 5112</strain>
    </source>
</reference>
<evidence type="ECO:0000256" key="4">
    <source>
        <dbReference type="PROSITE-ProRule" id="PRU00335"/>
    </source>
</evidence>
<gene>
    <name evidence="6" type="primary">comR_2</name>
    <name evidence="6" type="ORF">LAX5112_02598</name>
</gene>
<dbReference type="Gene3D" id="1.10.10.60">
    <property type="entry name" value="Homeodomain-like"/>
    <property type="match status" value="1"/>
</dbReference>
<dbReference type="SUPFAM" id="SSF46689">
    <property type="entry name" value="Homeodomain-like"/>
    <property type="match status" value="1"/>
</dbReference>
<dbReference type="Proteomes" id="UP000053235">
    <property type="component" value="Unassembled WGS sequence"/>
</dbReference>
<keyword evidence="1" id="KW-0805">Transcription regulation</keyword>
<name>A0A0M7A951_9HYPH</name>
<protein>
    <submittedName>
        <fullName evidence="6">Copper outer membrane regulator</fullName>
    </submittedName>
</protein>
<dbReference type="SUPFAM" id="SSF48498">
    <property type="entry name" value="Tetracyclin repressor-like, C-terminal domain"/>
    <property type="match status" value="1"/>
</dbReference>
<dbReference type="PANTHER" id="PTHR47506:SF1">
    <property type="entry name" value="HTH-TYPE TRANSCRIPTIONAL REGULATOR YJDC"/>
    <property type="match status" value="1"/>
</dbReference>
<dbReference type="Pfam" id="PF00440">
    <property type="entry name" value="TetR_N"/>
    <property type="match status" value="1"/>
</dbReference>
<dbReference type="Gene3D" id="1.10.357.10">
    <property type="entry name" value="Tetracycline Repressor, domain 2"/>
    <property type="match status" value="1"/>
</dbReference>
<dbReference type="STRING" id="388408.LAX5112_02598"/>
<keyword evidence="3" id="KW-0804">Transcription</keyword>
<evidence type="ECO:0000256" key="1">
    <source>
        <dbReference type="ARBA" id="ARBA00023015"/>
    </source>
</evidence>
<dbReference type="InterPro" id="IPR001647">
    <property type="entry name" value="HTH_TetR"/>
</dbReference>